<organism evidence="2 3">
    <name type="scientific">Linnemannia exigua</name>
    <dbReference type="NCBI Taxonomy" id="604196"/>
    <lineage>
        <taxon>Eukaryota</taxon>
        <taxon>Fungi</taxon>
        <taxon>Fungi incertae sedis</taxon>
        <taxon>Mucoromycota</taxon>
        <taxon>Mortierellomycotina</taxon>
        <taxon>Mortierellomycetes</taxon>
        <taxon>Mortierellales</taxon>
        <taxon>Mortierellaceae</taxon>
        <taxon>Linnemannia</taxon>
    </lineage>
</organism>
<dbReference type="EMBL" id="JAAAIL010000043">
    <property type="protein sequence ID" value="KAG0280859.1"/>
    <property type="molecule type" value="Genomic_DNA"/>
</dbReference>
<dbReference type="CDD" id="cd22191">
    <property type="entry name" value="DPBB_RlpA_EXP_N-like"/>
    <property type="match status" value="1"/>
</dbReference>
<dbReference type="InterPro" id="IPR001153">
    <property type="entry name" value="Barwin_dom"/>
</dbReference>
<dbReference type="GO" id="GO:0042742">
    <property type="term" value="P:defense response to bacterium"/>
    <property type="evidence" value="ECO:0007669"/>
    <property type="project" value="InterPro"/>
</dbReference>
<protein>
    <recommendedName>
        <fullName evidence="1">Barwin domain-containing protein</fullName>
    </recommendedName>
</protein>
<reference evidence="2" key="1">
    <citation type="journal article" date="2020" name="Fungal Divers.">
        <title>Resolving the Mortierellaceae phylogeny through synthesis of multi-gene phylogenetics and phylogenomics.</title>
        <authorList>
            <person name="Vandepol N."/>
            <person name="Liber J."/>
            <person name="Desiro A."/>
            <person name="Na H."/>
            <person name="Kennedy M."/>
            <person name="Barry K."/>
            <person name="Grigoriev I.V."/>
            <person name="Miller A.N."/>
            <person name="O'Donnell K."/>
            <person name="Stajich J.E."/>
            <person name="Bonito G."/>
        </authorList>
    </citation>
    <scope>NUCLEOTIDE SEQUENCE</scope>
    <source>
        <strain evidence="2">NRRL 28262</strain>
    </source>
</reference>
<dbReference type="Proteomes" id="UP001194580">
    <property type="component" value="Unassembled WGS sequence"/>
</dbReference>
<dbReference type="Gene3D" id="2.40.40.10">
    <property type="entry name" value="RlpA-like domain"/>
    <property type="match status" value="1"/>
</dbReference>
<dbReference type="InterPro" id="IPR036908">
    <property type="entry name" value="RlpA-like_sf"/>
</dbReference>
<evidence type="ECO:0000259" key="1">
    <source>
        <dbReference type="Pfam" id="PF00967"/>
    </source>
</evidence>
<gene>
    <name evidence="2" type="ORF">BGZ95_008286</name>
</gene>
<dbReference type="SUPFAM" id="SSF50685">
    <property type="entry name" value="Barwin-like endoglucanases"/>
    <property type="match status" value="1"/>
</dbReference>
<accession>A0AAD4DN04</accession>
<dbReference type="GO" id="GO:0050832">
    <property type="term" value="P:defense response to fungus"/>
    <property type="evidence" value="ECO:0007669"/>
    <property type="project" value="InterPro"/>
</dbReference>
<keyword evidence="3" id="KW-1185">Reference proteome</keyword>
<evidence type="ECO:0000313" key="2">
    <source>
        <dbReference type="EMBL" id="KAG0280859.1"/>
    </source>
</evidence>
<dbReference type="Pfam" id="PF00967">
    <property type="entry name" value="Barwin"/>
    <property type="match status" value="1"/>
</dbReference>
<dbReference type="AlphaFoldDB" id="A0AAD4DN04"/>
<sequence length="173" mass="18539">MKAIQVSNVPLIAVVAVANMAFTRLLSVTEARPFVNEAIATSLSPGEFIVNIRQNNNTVLNCGSCSPARLPDEDTKDTPLHVKPKYQLATARLEALSGGPEAVCNQCVMIRNAIQTRIVMVRLVADCPTCEDRQIELTPAAYNALEGSALGFMSFVPCPDSGASDILPWIGLP</sequence>
<comment type="caution">
    <text evidence="2">The sequence shown here is derived from an EMBL/GenBank/DDBJ whole genome shotgun (WGS) entry which is preliminary data.</text>
</comment>
<name>A0AAD4DN04_9FUNG</name>
<proteinExistence type="predicted"/>
<feature type="domain" description="Barwin" evidence="1">
    <location>
        <begin position="75"/>
        <end position="152"/>
    </location>
</feature>
<evidence type="ECO:0000313" key="3">
    <source>
        <dbReference type="Proteomes" id="UP001194580"/>
    </source>
</evidence>